<dbReference type="Proteomes" id="UP000394068">
    <property type="component" value="Unassembled WGS sequence"/>
</dbReference>
<dbReference type="EMBL" id="CABEHT010000001">
    <property type="protein sequence ID" value="VTS15916.1"/>
    <property type="molecule type" value="Genomic_DNA"/>
</dbReference>
<feature type="domain" description="N-acetyltransferase" evidence="1">
    <location>
        <begin position="64"/>
        <end position="211"/>
    </location>
</feature>
<dbReference type="SUPFAM" id="SSF55729">
    <property type="entry name" value="Acyl-CoA N-acyltransferases (Nat)"/>
    <property type="match status" value="1"/>
</dbReference>
<keyword evidence="2" id="KW-0808">Transferase</keyword>
<evidence type="ECO:0000313" key="2">
    <source>
        <dbReference type="EMBL" id="VTS15916.1"/>
    </source>
</evidence>
<organism evidence="2 3">
    <name type="scientific">Streptococcus pseudoporcinus</name>
    <dbReference type="NCBI Taxonomy" id="361101"/>
    <lineage>
        <taxon>Bacteria</taxon>
        <taxon>Bacillati</taxon>
        <taxon>Bacillota</taxon>
        <taxon>Bacilli</taxon>
        <taxon>Lactobacillales</taxon>
        <taxon>Streptococcaceae</taxon>
        <taxon>Streptococcus</taxon>
    </lineage>
</organism>
<evidence type="ECO:0000259" key="1">
    <source>
        <dbReference type="PROSITE" id="PS51186"/>
    </source>
</evidence>
<dbReference type="Gene3D" id="3.40.630.30">
    <property type="match status" value="1"/>
</dbReference>
<dbReference type="InterPro" id="IPR000182">
    <property type="entry name" value="GNAT_dom"/>
</dbReference>
<protein>
    <submittedName>
        <fullName evidence="2">Acetyltransferase GNAT Family</fullName>
    </submittedName>
</protein>
<gene>
    <name evidence="2" type="ORF">NCTC5386_01417</name>
</gene>
<proteinExistence type="predicted"/>
<dbReference type="PROSITE" id="PS51186">
    <property type="entry name" value="GNAT"/>
    <property type="match status" value="1"/>
</dbReference>
<dbReference type="InterPro" id="IPR016181">
    <property type="entry name" value="Acyl_CoA_acyltransferase"/>
</dbReference>
<dbReference type="RefSeq" id="WP_077321782.1">
    <property type="nucleotide sequence ID" value="NZ_CABEHT010000001.1"/>
</dbReference>
<evidence type="ECO:0000313" key="3">
    <source>
        <dbReference type="Proteomes" id="UP000394068"/>
    </source>
</evidence>
<dbReference type="Pfam" id="PF13302">
    <property type="entry name" value="Acetyltransf_3"/>
    <property type="match status" value="1"/>
</dbReference>
<reference evidence="2 3" key="1">
    <citation type="submission" date="2019-05" db="EMBL/GenBank/DDBJ databases">
        <authorList>
            <consortium name="Pathogen Informatics"/>
        </authorList>
    </citation>
    <scope>NUCLEOTIDE SEQUENCE [LARGE SCALE GENOMIC DNA]</scope>
    <source>
        <strain evidence="2 3">NCTC5386</strain>
    </source>
</reference>
<name>A0A4U9XRY7_9STRE</name>
<dbReference type="GO" id="GO:0016747">
    <property type="term" value="F:acyltransferase activity, transferring groups other than amino-acyl groups"/>
    <property type="evidence" value="ECO:0007669"/>
    <property type="project" value="InterPro"/>
</dbReference>
<accession>A0A4U9XRY7</accession>
<sequence length="222" mass="26048">MHSKREDILRRLDPKASAYFRTIIPEYQKGYIDYIYQTEDYAIQGRRLKYISKLFQVWQDKPWYYLMPLSQEAIERIAHDWHYPSPYDFYNLTAALDEYEKMLRPALGQEAYVQVIRNGILFGFASFEKQGKDLEIGLGMAPEWTGQSYGPEFLKAIEGYVIATYQVEKLVVNVATFNQRARRLYLKCGYEEEGHFDQVTNGAVYDFVRMTKLVSAPSLPKK</sequence>
<dbReference type="AlphaFoldDB" id="A0A4U9XRY7"/>